<evidence type="ECO:0000313" key="2">
    <source>
        <dbReference type="EMBL" id="KAK9145465.1"/>
    </source>
</evidence>
<name>A0AAP0PL31_9MAGN</name>
<comment type="caution">
    <text evidence="2">The sequence shown here is derived from an EMBL/GenBank/DDBJ whole genome shotgun (WGS) entry which is preliminary data.</text>
</comment>
<protein>
    <submittedName>
        <fullName evidence="2">Uncharacterized protein</fullName>
    </submittedName>
</protein>
<keyword evidence="3" id="KW-1185">Reference proteome</keyword>
<dbReference type="AlphaFoldDB" id="A0AAP0PL31"/>
<dbReference type="EMBL" id="JBBNAE010000002">
    <property type="protein sequence ID" value="KAK9145465.1"/>
    <property type="molecule type" value="Genomic_DNA"/>
</dbReference>
<sequence>MQEASKFEEVQKVEVQGDVKTPLTKVRNEDKHLEKQERKKEWKAKQSKEGFFVEAMKDINIKVSFKFASSAVQNYFQQLFSTSDVDTSAVIDNVPSYRDVCAPNEGI</sequence>
<feature type="compositionally biased region" description="Basic and acidic residues" evidence="1">
    <location>
        <begin position="26"/>
        <end position="41"/>
    </location>
</feature>
<feature type="region of interest" description="Disordered" evidence="1">
    <location>
        <begin position="21"/>
        <end position="41"/>
    </location>
</feature>
<reference evidence="2 3" key="1">
    <citation type="submission" date="2024-01" db="EMBL/GenBank/DDBJ databases">
        <title>Genome assemblies of Stephania.</title>
        <authorList>
            <person name="Yang L."/>
        </authorList>
    </citation>
    <scope>NUCLEOTIDE SEQUENCE [LARGE SCALE GENOMIC DNA]</scope>
    <source>
        <strain evidence="2">QJT</strain>
        <tissue evidence="2">Leaf</tissue>
    </source>
</reference>
<gene>
    <name evidence="2" type="ORF">Sjap_005368</name>
</gene>
<accession>A0AAP0PL31</accession>
<evidence type="ECO:0000256" key="1">
    <source>
        <dbReference type="SAM" id="MobiDB-lite"/>
    </source>
</evidence>
<proteinExistence type="predicted"/>
<organism evidence="2 3">
    <name type="scientific">Stephania japonica</name>
    <dbReference type="NCBI Taxonomy" id="461633"/>
    <lineage>
        <taxon>Eukaryota</taxon>
        <taxon>Viridiplantae</taxon>
        <taxon>Streptophyta</taxon>
        <taxon>Embryophyta</taxon>
        <taxon>Tracheophyta</taxon>
        <taxon>Spermatophyta</taxon>
        <taxon>Magnoliopsida</taxon>
        <taxon>Ranunculales</taxon>
        <taxon>Menispermaceae</taxon>
        <taxon>Menispermoideae</taxon>
        <taxon>Cissampelideae</taxon>
        <taxon>Stephania</taxon>
    </lineage>
</organism>
<evidence type="ECO:0000313" key="3">
    <source>
        <dbReference type="Proteomes" id="UP001417504"/>
    </source>
</evidence>
<dbReference type="Proteomes" id="UP001417504">
    <property type="component" value="Unassembled WGS sequence"/>
</dbReference>